<gene>
    <name evidence="1" type="ORF">FB45DRAFT_835558</name>
</gene>
<comment type="caution">
    <text evidence="1">The sequence shown here is derived from an EMBL/GenBank/DDBJ whole genome shotgun (WGS) entry which is preliminary data.</text>
</comment>
<evidence type="ECO:0000313" key="1">
    <source>
        <dbReference type="EMBL" id="KAJ7627348.1"/>
    </source>
</evidence>
<dbReference type="Proteomes" id="UP001221142">
    <property type="component" value="Unassembled WGS sequence"/>
</dbReference>
<proteinExistence type="predicted"/>
<keyword evidence="2" id="KW-1185">Reference proteome</keyword>
<protein>
    <submittedName>
        <fullName evidence="1">Uncharacterized protein</fullName>
    </submittedName>
</protein>
<accession>A0AAD7BQ58</accession>
<sequence length="445" mass="50691">MTVALYLGQDAEEQWRREISKYSHLRHPNLMQVYATASSNGIWATVFHDEMIPLDNFLQTYGRHSPLWAMYVLFCSNTLLTNVFQAHMECYPGRQTDIWPSCTWVRSGSGRLCVDFTIVDCADGQLRGSDEHLMVANMLPDSAIWGKLRCFEPQESLVLSGLPLNNLVWDWGSKADDKVLLIPASSTVYWCAVVDESCPNEGSFLKIVESSPDRDLDLHWDLSTWRYTVTQTGWIRIAACDVHNIFIKRWSCDKEGWLDQANYIFKRLQITSEHEKYVFIHCVIFTLRFDKALDDVDTPDGYLFLCPASDFQVGPLELRWPQCPAYWSLQESGGERLNEEEARRLGFPVMSFTTELRGSSWPQNVYTAVAKLHQAKGFDPYTQDAARHFNDPLFMCRARVSELSRMVRISYLTSSGNTLLLGSSHQAVGRSDSSSSHGSIECAAQ</sequence>
<dbReference type="AlphaFoldDB" id="A0AAD7BQ58"/>
<reference evidence="1" key="1">
    <citation type="submission" date="2023-03" db="EMBL/GenBank/DDBJ databases">
        <title>Massive genome expansion in bonnet fungi (Mycena s.s.) driven by repeated elements and novel gene families across ecological guilds.</title>
        <authorList>
            <consortium name="Lawrence Berkeley National Laboratory"/>
            <person name="Harder C.B."/>
            <person name="Miyauchi S."/>
            <person name="Viragh M."/>
            <person name="Kuo A."/>
            <person name="Thoen E."/>
            <person name="Andreopoulos B."/>
            <person name="Lu D."/>
            <person name="Skrede I."/>
            <person name="Drula E."/>
            <person name="Henrissat B."/>
            <person name="Morin E."/>
            <person name="Kohler A."/>
            <person name="Barry K."/>
            <person name="LaButti K."/>
            <person name="Morin E."/>
            <person name="Salamov A."/>
            <person name="Lipzen A."/>
            <person name="Mereny Z."/>
            <person name="Hegedus B."/>
            <person name="Baldrian P."/>
            <person name="Stursova M."/>
            <person name="Weitz H."/>
            <person name="Taylor A."/>
            <person name="Grigoriev I.V."/>
            <person name="Nagy L.G."/>
            <person name="Martin F."/>
            <person name="Kauserud H."/>
        </authorList>
    </citation>
    <scope>NUCLEOTIDE SEQUENCE</scope>
    <source>
        <strain evidence="1">9284</strain>
    </source>
</reference>
<name>A0AAD7BQ58_9AGAR</name>
<evidence type="ECO:0000313" key="2">
    <source>
        <dbReference type="Proteomes" id="UP001221142"/>
    </source>
</evidence>
<organism evidence="1 2">
    <name type="scientific">Roridomyces roridus</name>
    <dbReference type="NCBI Taxonomy" id="1738132"/>
    <lineage>
        <taxon>Eukaryota</taxon>
        <taxon>Fungi</taxon>
        <taxon>Dikarya</taxon>
        <taxon>Basidiomycota</taxon>
        <taxon>Agaricomycotina</taxon>
        <taxon>Agaricomycetes</taxon>
        <taxon>Agaricomycetidae</taxon>
        <taxon>Agaricales</taxon>
        <taxon>Marasmiineae</taxon>
        <taxon>Mycenaceae</taxon>
        <taxon>Roridomyces</taxon>
    </lineage>
</organism>
<dbReference type="EMBL" id="JARKIF010000011">
    <property type="protein sequence ID" value="KAJ7627348.1"/>
    <property type="molecule type" value="Genomic_DNA"/>
</dbReference>